<protein>
    <submittedName>
        <fullName evidence="2">Uncharacterized protein</fullName>
    </submittedName>
</protein>
<sequence>MQKLGISSNPCSMHSPTGIWGLNPNACSSRTLQAPGDQFQTPAPTSRAGVGDQFQPLLPPKPSMNLGIKSKYLPPPESGRYLAAKPKYQFLSNPTDI</sequence>
<comment type="caution">
    <text evidence="2">The sequence shown here is derived from an EMBL/GenBank/DDBJ whole genome shotgun (WGS) entry which is preliminary data.</text>
</comment>
<proteinExistence type="predicted"/>
<feature type="compositionally biased region" description="Polar residues" evidence="1">
    <location>
        <begin position="30"/>
        <end position="44"/>
    </location>
</feature>
<gene>
    <name evidence="2" type="ORF">BG011_001315</name>
</gene>
<feature type="region of interest" description="Disordered" evidence="1">
    <location>
        <begin position="30"/>
        <end position="52"/>
    </location>
</feature>
<feature type="non-terminal residue" evidence="2">
    <location>
        <position position="97"/>
    </location>
</feature>
<dbReference type="Proteomes" id="UP000726737">
    <property type="component" value="Unassembled WGS sequence"/>
</dbReference>
<evidence type="ECO:0000313" key="2">
    <source>
        <dbReference type="EMBL" id="KAG0261151.1"/>
    </source>
</evidence>
<evidence type="ECO:0000256" key="1">
    <source>
        <dbReference type="SAM" id="MobiDB-lite"/>
    </source>
</evidence>
<organism evidence="2 3">
    <name type="scientific">Mortierella polycephala</name>
    <dbReference type="NCBI Taxonomy" id="41804"/>
    <lineage>
        <taxon>Eukaryota</taxon>
        <taxon>Fungi</taxon>
        <taxon>Fungi incertae sedis</taxon>
        <taxon>Mucoromycota</taxon>
        <taxon>Mortierellomycotina</taxon>
        <taxon>Mortierellomycetes</taxon>
        <taxon>Mortierellales</taxon>
        <taxon>Mortierellaceae</taxon>
        <taxon>Mortierella</taxon>
    </lineage>
</organism>
<accession>A0A9P6Q7N4</accession>
<keyword evidence="3" id="KW-1185">Reference proteome</keyword>
<dbReference type="AlphaFoldDB" id="A0A9P6Q7N4"/>
<dbReference type="EMBL" id="JAAAJA010000133">
    <property type="protein sequence ID" value="KAG0261151.1"/>
    <property type="molecule type" value="Genomic_DNA"/>
</dbReference>
<evidence type="ECO:0000313" key="3">
    <source>
        <dbReference type="Proteomes" id="UP000726737"/>
    </source>
</evidence>
<name>A0A9P6Q7N4_9FUNG</name>
<reference evidence="2" key="1">
    <citation type="journal article" date="2020" name="Fungal Divers.">
        <title>Resolving the Mortierellaceae phylogeny through synthesis of multi-gene phylogenetics and phylogenomics.</title>
        <authorList>
            <person name="Vandepol N."/>
            <person name="Liber J."/>
            <person name="Desiro A."/>
            <person name="Na H."/>
            <person name="Kennedy M."/>
            <person name="Barry K."/>
            <person name="Grigoriev I.V."/>
            <person name="Miller A.N."/>
            <person name="O'Donnell K."/>
            <person name="Stajich J.E."/>
            <person name="Bonito G."/>
        </authorList>
    </citation>
    <scope>NUCLEOTIDE SEQUENCE</scope>
    <source>
        <strain evidence="2">KOD948</strain>
    </source>
</reference>